<keyword evidence="3" id="KW-1185">Reference proteome</keyword>
<organism evidence="2 3">
    <name type="scientific">Sistotremastrum niveocremeum HHB9708</name>
    <dbReference type="NCBI Taxonomy" id="1314777"/>
    <lineage>
        <taxon>Eukaryota</taxon>
        <taxon>Fungi</taxon>
        <taxon>Dikarya</taxon>
        <taxon>Basidiomycota</taxon>
        <taxon>Agaricomycotina</taxon>
        <taxon>Agaricomycetes</taxon>
        <taxon>Sistotremastrales</taxon>
        <taxon>Sistotremastraceae</taxon>
        <taxon>Sertulicium</taxon>
        <taxon>Sertulicium niveocremeum</taxon>
    </lineage>
</organism>
<reference evidence="2 3" key="1">
    <citation type="journal article" date="2016" name="Mol. Biol. Evol.">
        <title>Comparative Genomics of Early-Diverging Mushroom-Forming Fungi Provides Insights into the Origins of Lignocellulose Decay Capabilities.</title>
        <authorList>
            <person name="Nagy L.G."/>
            <person name="Riley R."/>
            <person name="Tritt A."/>
            <person name="Adam C."/>
            <person name="Daum C."/>
            <person name="Floudas D."/>
            <person name="Sun H."/>
            <person name="Yadav J.S."/>
            <person name="Pangilinan J."/>
            <person name="Larsson K.H."/>
            <person name="Matsuura K."/>
            <person name="Barry K."/>
            <person name="Labutti K."/>
            <person name="Kuo R."/>
            <person name="Ohm R.A."/>
            <person name="Bhattacharya S.S."/>
            <person name="Shirouzu T."/>
            <person name="Yoshinaga Y."/>
            <person name="Martin F.M."/>
            <person name="Grigoriev I.V."/>
            <person name="Hibbett D.S."/>
        </authorList>
    </citation>
    <scope>NUCLEOTIDE SEQUENCE [LARGE SCALE GENOMIC DNA]</scope>
    <source>
        <strain evidence="2 3">HHB9708</strain>
    </source>
</reference>
<evidence type="ECO:0000313" key="2">
    <source>
        <dbReference type="EMBL" id="KZS90443.1"/>
    </source>
</evidence>
<feature type="compositionally biased region" description="Low complexity" evidence="1">
    <location>
        <begin position="156"/>
        <end position="212"/>
    </location>
</feature>
<protein>
    <submittedName>
        <fullName evidence="2">Uncharacterized protein</fullName>
    </submittedName>
</protein>
<feature type="region of interest" description="Disordered" evidence="1">
    <location>
        <begin position="156"/>
        <end position="225"/>
    </location>
</feature>
<accession>A0A164RCK0</accession>
<sequence>MLFLSSESSITTPHQEYVRGCPAPDIDVFRRSKSSGLLPKSSPLLAYNKETVQLPASQTPLRSRKVSMIPPSPTRPTVSLDTTTCPWGSFTPVAFSSEGRASGGTVSATQKLRTFASLCPPEPKTVKGKGRAKSVAYYNEHSFDFLSHKSYSHLPSLWSSNTRSSSPSPSVPSLSRSSSPSTSTSSPRDTGPSTPITMPSSPVPSFSSLPVPGHRRAKSHTMSTVPTLAPIDPQFEALEKASRLRARIVCSTCNKIGDDFPRCGRCGIGWCSRACRVGPPDAQGNKKRHVCS</sequence>
<dbReference type="Proteomes" id="UP000076722">
    <property type="component" value="Unassembled WGS sequence"/>
</dbReference>
<dbReference type="OrthoDB" id="2526979at2759"/>
<evidence type="ECO:0000313" key="3">
    <source>
        <dbReference type="Proteomes" id="UP000076722"/>
    </source>
</evidence>
<name>A0A164RCK0_9AGAM</name>
<proteinExistence type="predicted"/>
<feature type="region of interest" description="Disordered" evidence="1">
    <location>
        <begin position="57"/>
        <end position="81"/>
    </location>
</feature>
<dbReference type="AlphaFoldDB" id="A0A164RCK0"/>
<evidence type="ECO:0000256" key="1">
    <source>
        <dbReference type="SAM" id="MobiDB-lite"/>
    </source>
</evidence>
<gene>
    <name evidence="2" type="ORF">SISNIDRAFT_488324</name>
</gene>
<dbReference type="EMBL" id="KV419421">
    <property type="protein sequence ID" value="KZS90443.1"/>
    <property type="molecule type" value="Genomic_DNA"/>
</dbReference>